<dbReference type="InterPro" id="IPR038765">
    <property type="entry name" value="Papain-like_cys_pep_sf"/>
</dbReference>
<comment type="caution">
    <text evidence="9">The sequence shown here is derived from an EMBL/GenBank/DDBJ whole genome shotgun (WGS) entry which is preliminary data.</text>
</comment>
<feature type="signal peptide" evidence="6">
    <location>
        <begin position="1"/>
        <end position="30"/>
    </location>
</feature>
<dbReference type="Proteomes" id="UP001197875">
    <property type="component" value="Unassembled WGS sequence"/>
</dbReference>
<reference evidence="9 10" key="1">
    <citation type="submission" date="2021-10" db="EMBL/GenBank/DDBJ databases">
        <title>Anaerobic single-cell dispensing facilitates the cultivation of human gut bacteria.</title>
        <authorList>
            <person name="Afrizal A."/>
        </authorList>
    </citation>
    <scope>NUCLEOTIDE SEQUENCE [LARGE SCALE GENOMIC DNA]</scope>
    <source>
        <strain evidence="9 10">CLA-AA-H277</strain>
    </source>
</reference>
<dbReference type="PROSITE" id="PS51257">
    <property type="entry name" value="PROKAR_LIPOPROTEIN"/>
    <property type="match status" value="1"/>
</dbReference>
<feature type="compositionally biased region" description="Low complexity" evidence="5">
    <location>
        <begin position="220"/>
        <end position="236"/>
    </location>
</feature>
<keyword evidence="4" id="KW-0788">Thiol protease</keyword>
<feature type="compositionally biased region" description="Low complexity" evidence="5">
    <location>
        <begin position="243"/>
        <end position="258"/>
    </location>
</feature>
<evidence type="ECO:0000313" key="9">
    <source>
        <dbReference type="EMBL" id="MCC2188350.1"/>
    </source>
</evidence>
<feature type="compositionally biased region" description="Polar residues" evidence="5">
    <location>
        <begin position="310"/>
        <end position="320"/>
    </location>
</feature>
<feature type="domain" description="SH3b" evidence="7">
    <location>
        <begin position="31"/>
        <end position="102"/>
    </location>
</feature>
<name>A0AAE3DQ45_9FIRM</name>
<feature type="compositionally biased region" description="Polar residues" evidence="5">
    <location>
        <begin position="283"/>
        <end position="301"/>
    </location>
</feature>
<dbReference type="PROSITE" id="PS51781">
    <property type="entry name" value="SH3B"/>
    <property type="match status" value="1"/>
</dbReference>
<evidence type="ECO:0000256" key="1">
    <source>
        <dbReference type="ARBA" id="ARBA00007074"/>
    </source>
</evidence>
<evidence type="ECO:0000256" key="3">
    <source>
        <dbReference type="ARBA" id="ARBA00022801"/>
    </source>
</evidence>
<feature type="compositionally biased region" description="Polar residues" evidence="5">
    <location>
        <begin position="262"/>
        <end position="276"/>
    </location>
</feature>
<proteinExistence type="inferred from homology"/>
<gene>
    <name evidence="9" type="ORF">LKD71_00700</name>
</gene>
<dbReference type="AlphaFoldDB" id="A0AAE3DQ45"/>
<keyword evidence="3" id="KW-0378">Hydrolase</keyword>
<evidence type="ECO:0000259" key="8">
    <source>
        <dbReference type="PROSITE" id="PS51935"/>
    </source>
</evidence>
<dbReference type="Pfam" id="PF08239">
    <property type="entry name" value="SH3_3"/>
    <property type="match status" value="2"/>
</dbReference>
<dbReference type="Gene3D" id="2.30.30.40">
    <property type="entry name" value="SH3 Domains"/>
    <property type="match status" value="2"/>
</dbReference>
<evidence type="ECO:0000256" key="5">
    <source>
        <dbReference type="SAM" id="MobiDB-lite"/>
    </source>
</evidence>
<dbReference type="Gene3D" id="3.90.1720.10">
    <property type="entry name" value="endopeptidase domain like (from Nostoc punctiforme)"/>
    <property type="match status" value="1"/>
</dbReference>
<evidence type="ECO:0000256" key="2">
    <source>
        <dbReference type="ARBA" id="ARBA00022670"/>
    </source>
</evidence>
<dbReference type="Pfam" id="PF00877">
    <property type="entry name" value="NLPC_P60"/>
    <property type="match status" value="1"/>
</dbReference>
<dbReference type="PANTHER" id="PTHR47053:SF1">
    <property type="entry name" value="MUREIN DD-ENDOPEPTIDASE MEPH-RELATED"/>
    <property type="match status" value="1"/>
</dbReference>
<keyword evidence="2" id="KW-0645">Protease</keyword>
<keyword evidence="10" id="KW-1185">Reference proteome</keyword>
<dbReference type="SUPFAM" id="SSF54001">
    <property type="entry name" value="Cysteine proteinases"/>
    <property type="match status" value="1"/>
</dbReference>
<feature type="chain" id="PRO_5042094065" evidence="6">
    <location>
        <begin position="31"/>
        <end position="508"/>
    </location>
</feature>
<dbReference type="PANTHER" id="PTHR47053">
    <property type="entry name" value="MUREIN DD-ENDOPEPTIDASE MEPH-RELATED"/>
    <property type="match status" value="1"/>
</dbReference>
<dbReference type="SMART" id="SM00287">
    <property type="entry name" value="SH3b"/>
    <property type="match status" value="2"/>
</dbReference>
<feature type="compositionally biased region" description="Low complexity" evidence="5">
    <location>
        <begin position="369"/>
        <end position="391"/>
    </location>
</feature>
<comment type="similarity">
    <text evidence="1">Belongs to the peptidase C40 family.</text>
</comment>
<evidence type="ECO:0000256" key="4">
    <source>
        <dbReference type="ARBA" id="ARBA00022807"/>
    </source>
</evidence>
<dbReference type="EMBL" id="JAJEPR010000001">
    <property type="protein sequence ID" value="MCC2188350.1"/>
    <property type="molecule type" value="Genomic_DNA"/>
</dbReference>
<evidence type="ECO:0000313" key="10">
    <source>
        <dbReference type="Proteomes" id="UP001197875"/>
    </source>
</evidence>
<evidence type="ECO:0000256" key="6">
    <source>
        <dbReference type="SAM" id="SignalP"/>
    </source>
</evidence>
<dbReference type="InterPro" id="IPR051202">
    <property type="entry name" value="Peptidase_C40"/>
</dbReference>
<feature type="domain" description="NlpC/P60" evidence="8">
    <location>
        <begin position="390"/>
        <end position="508"/>
    </location>
</feature>
<dbReference type="PROSITE" id="PS51935">
    <property type="entry name" value="NLPC_P60"/>
    <property type="match status" value="1"/>
</dbReference>
<keyword evidence="6" id="KW-0732">Signal</keyword>
<dbReference type="GO" id="GO:0008234">
    <property type="term" value="F:cysteine-type peptidase activity"/>
    <property type="evidence" value="ECO:0007669"/>
    <property type="project" value="UniProtKB-KW"/>
</dbReference>
<evidence type="ECO:0000259" key="7">
    <source>
        <dbReference type="PROSITE" id="PS51781"/>
    </source>
</evidence>
<dbReference type="InterPro" id="IPR003646">
    <property type="entry name" value="SH3-like_bac-type"/>
</dbReference>
<dbReference type="InterPro" id="IPR000064">
    <property type="entry name" value="NLP_P60_dom"/>
</dbReference>
<feature type="region of interest" description="Disordered" evidence="5">
    <location>
        <begin position="188"/>
        <end position="391"/>
    </location>
</feature>
<dbReference type="RefSeq" id="WP_227613967.1">
    <property type="nucleotide sequence ID" value="NZ_JAJEPR010000001.1"/>
</dbReference>
<organism evidence="9 10">
    <name type="scientific">Fusicatenibacter faecihominis</name>
    <dbReference type="NCBI Taxonomy" id="2881276"/>
    <lineage>
        <taxon>Bacteria</taxon>
        <taxon>Bacillati</taxon>
        <taxon>Bacillota</taxon>
        <taxon>Clostridia</taxon>
        <taxon>Lachnospirales</taxon>
        <taxon>Lachnospiraceae</taxon>
        <taxon>Fusicatenibacter</taxon>
    </lineage>
</organism>
<dbReference type="GO" id="GO:0006508">
    <property type="term" value="P:proteolysis"/>
    <property type="evidence" value="ECO:0007669"/>
    <property type="project" value="UniProtKB-KW"/>
</dbReference>
<protein>
    <submittedName>
        <fullName evidence="9">NlpC/P60 family protein</fullName>
    </submittedName>
</protein>
<sequence>MIRKNLARALSFCLVTGWIACHTSGVTALAAETDTSMTGELAFAQCEEYINIRQEPDENSEVVAKIYNDNAATIISKTGDWYQITSGNAFGYVKADYLVTGDEASAIAEKVQYHIARIHPEELYIRSEKSEESTAVGSVHQADEVDAVSYDNGAWIQIVADDGTEGYINAYYADYLTCYPVAETLEEEQDRLRNQADTSETGEGSGQGAIYGVEKAAEYTEPVSYDSESSSDTGSVAAGSGNDGYTESSDSYDSGYSEENTDTSTADGSQDYSTDTSGDESWDNSTAETDGSYSEPDNSYTEPEAPETDASYSEPETSAPETDAPYTEPETSAPETDAPYSEPETSAPETDAPYTEPETSAPETDAPYTEPETSAPETEAPATEDTSSSSDLGQQIASYAVQFVGNPYVYGGTSLTNGADCSGFVQSVFANFGIGLSRTAASQASGGTSVSLDSLQAGDLLFYSSSGSIDHVALYIGGGQIVHAANSASGIIISNAYYSTPVAARRYW</sequence>
<accession>A0AAE3DQ45</accession>